<evidence type="ECO:0000313" key="2">
    <source>
        <dbReference type="EMBL" id="ORA12875.1"/>
    </source>
</evidence>
<gene>
    <name evidence="2" type="ORF">BST12_24615</name>
</gene>
<accession>A0A1W9ZDL8</accession>
<dbReference type="Pfam" id="PF14016">
    <property type="entry name" value="DUF4232"/>
    <property type="match status" value="1"/>
</dbReference>
<sequence>MSSPPARADEAPACTSDQVAISAGQAEAGVGHRAVPLTFSLVDGAAACTLTGYPKVDSGAGGPLIHAKPTLRGYLGGLPPGIDTPPTVTLTATQQAQAIVEGMAIDGGGNPCPSYTDLLVTLPDSTGAITVPTGIDVCQLQVHPVTDAP</sequence>
<organism evidence="2 3">
    <name type="scientific">Mycobacterium angelicum</name>
    <dbReference type="NCBI Taxonomy" id="470074"/>
    <lineage>
        <taxon>Bacteria</taxon>
        <taxon>Bacillati</taxon>
        <taxon>Actinomycetota</taxon>
        <taxon>Actinomycetes</taxon>
        <taxon>Mycobacteriales</taxon>
        <taxon>Mycobacteriaceae</taxon>
        <taxon>Mycobacterium</taxon>
    </lineage>
</organism>
<dbReference type="Proteomes" id="UP000192284">
    <property type="component" value="Unassembled WGS sequence"/>
</dbReference>
<dbReference type="InterPro" id="IPR025326">
    <property type="entry name" value="DUF4232"/>
</dbReference>
<comment type="caution">
    <text evidence="2">The sequence shown here is derived from an EMBL/GenBank/DDBJ whole genome shotgun (WGS) entry which is preliminary data.</text>
</comment>
<reference evidence="2 3" key="1">
    <citation type="submission" date="2017-02" db="EMBL/GenBank/DDBJ databases">
        <title>The new phylogeny of genus Mycobacterium.</title>
        <authorList>
            <person name="Tortoli E."/>
            <person name="Trovato A."/>
            <person name="Cirillo D.M."/>
        </authorList>
    </citation>
    <scope>NUCLEOTIDE SEQUENCE [LARGE SCALE GENOMIC DNA]</scope>
    <source>
        <strain evidence="2 3">DSM 45057</strain>
    </source>
</reference>
<keyword evidence="3" id="KW-1185">Reference proteome</keyword>
<dbReference type="AlphaFoldDB" id="A0A1W9ZDL8"/>
<protein>
    <recommendedName>
        <fullName evidence="1">DUF4232 domain-containing protein</fullName>
    </recommendedName>
</protein>
<name>A0A1W9ZDL8_MYCAN</name>
<evidence type="ECO:0000313" key="3">
    <source>
        <dbReference type="Proteomes" id="UP000192284"/>
    </source>
</evidence>
<dbReference type="EMBL" id="MVHE01000068">
    <property type="protein sequence ID" value="ORA12875.1"/>
    <property type="molecule type" value="Genomic_DNA"/>
</dbReference>
<feature type="domain" description="DUF4232" evidence="1">
    <location>
        <begin position="14"/>
        <end position="145"/>
    </location>
</feature>
<proteinExistence type="predicted"/>
<evidence type="ECO:0000259" key="1">
    <source>
        <dbReference type="Pfam" id="PF14016"/>
    </source>
</evidence>